<evidence type="ECO:0008006" key="3">
    <source>
        <dbReference type="Google" id="ProtNLM"/>
    </source>
</evidence>
<organism evidence="1 2">
    <name type="scientific">Dimargaris verticillata</name>
    <dbReference type="NCBI Taxonomy" id="2761393"/>
    <lineage>
        <taxon>Eukaryota</taxon>
        <taxon>Fungi</taxon>
        <taxon>Fungi incertae sedis</taxon>
        <taxon>Zoopagomycota</taxon>
        <taxon>Kickxellomycotina</taxon>
        <taxon>Dimargaritomycetes</taxon>
        <taxon>Dimargaritales</taxon>
        <taxon>Dimargaritaceae</taxon>
        <taxon>Dimargaris</taxon>
    </lineage>
</organism>
<feature type="non-terminal residue" evidence="1">
    <location>
        <position position="137"/>
    </location>
</feature>
<protein>
    <recommendedName>
        <fullName evidence="3">Integrase catalytic domain-containing protein</fullName>
    </recommendedName>
</protein>
<name>A0A9W8AWN5_9FUNG</name>
<dbReference type="PANTHER" id="PTHR37984">
    <property type="entry name" value="PROTEIN CBG26694"/>
    <property type="match status" value="1"/>
</dbReference>
<accession>A0A9W8AWN5</accession>
<dbReference type="Gene3D" id="3.30.420.10">
    <property type="entry name" value="Ribonuclease H-like superfamily/Ribonuclease H"/>
    <property type="match status" value="1"/>
</dbReference>
<dbReference type="InterPro" id="IPR050951">
    <property type="entry name" value="Retrovirus_Pol_polyprotein"/>
</dbReference>
<dbReference type="GO" id="GO:0003676">
    <property type="term" value="F:nucleic acid binding"/>
    <property type="evidence" value="ECO:0007669"/>
    <property type="project" value="InterPro"/>
</dbReference>
<evidence type="ECO:0000313" key="1">
    <source>
        <dbReference type="EMBL" id="KAJ1971934.1"/>
    </source>
</evidence>
<dbReference type="OrthoDB" id="5582742at2759"/>
<dbReference type="InterPro" id="IPR036397">
    <property type="entry name" value="RNaseH_sf"/>
</dbReference>
<dbReference type="PANTHER" id="PTHR37984:SF5">
    <property type="entry name" value="PROTEIN NYNRIN-LIKE"/>
    <property type="match status" value="1"/>
</dbReference>
<keyword evidence="2" id="KW-1185">Reference proteome</keyword>
<sequence length="137" mass="16249">MERFNGYLKQIVARYIQGHRKDWDHYIAPALLATRTRVHSVHGYSPFFLLYGLPPRLPGDEVQPIALPLDTPHDDDSPRLAQRFQSLLGVRRTSRQQIRRHQHLANQRYQRTHRKPHKYYKDDPVLVKNGLRYAFTP</sequence>
<dbReference type="Proteomes" id="UP001151582">
    <property type="component" value="Unassembled WGS sequence"/>
</dbReference>
<evidence type="ECO:0000313" key="2">
    <source>
        <dbReference type="Proteomes" id="UP001151582"/>
    </source>
</evidence>
<gene>
    <name evidence="1" type="ORF">H4R34_005577</name>
</gene>
<reference evidence="1" key="1">
    <citation type="submission" date="2022-07" db="EMBL/GenBank/DDBJ databases">
        <title>Phylogenomic reconstructions and comparative analyses of Kickxellomycotina fungi.</title>
        <authorList>
            <person name="Reynolds N.K."/>
            <person name="Stajich J.E."/>
            <person name="Barry K."/>
            <person name="Grigoriev I.V."/>
            <person name="Crous P."/>
            <person name="Smith M.E."/>
        </authorList>
    </citation>
    <scope>NUCLEOTIDE SEQUENCE</scope>
    <source>
        <strain evidence="1">RSA 567</strain>
    </source>
</reference>
<comment type="caution">
    <text evidence="1">The sequence shown here is derived from an EMBL/GenBank/DDBJ whole genome shotgun (WGS) entry which is preliminary data.</text>
</comment>
<dbReference type="EMBL" id="JANBQB010001198">
    <property type="protein sequence ID" value="KAJ1971934.1"/>
    <property type="molecule type" value="Genomic_DNA"/>
</dbReference>
<dbReference type="AlphaFoldDB" id="A0A9W8AWN5"/>
<dbReference type="InterPro" id="IPR012337">
    <property type="entry name" value="RNaseH-like_sf"/>
</dbReference>
<proteinExistence type="predicted"/>
<dbReference type="SUPFAM" id="SSF53098">
    <property type="entry name" value="Ribonuclease H-like"/>
    <property type="match status" value="1"/>
</dbReference>